<proteinExistence type="predicted"/>
<dbReference type="Proteomes" id="UP000272464">
    <property type="component" value="Unassembled WGS sequence"/>
</dbReference>
<sequence>MANNYRVHQASIEDLDELAKLFDEYRVFYGQASDIEGARGFLFDRFEHQESIIFCVRNSDTRQIIGFTQLYPLFSSISMRRLLLLNDLYVDEAYRKQGIGQLLLDVAKDYAGKVRAKGLQLSTAVTNSTAQSLYERNGYVRDHEFYHYFLGVQPT</sequence>
<evidence type="ECO:0000256" key="2">
    <source>
        <dbReference type="ARBA" id="ARBA00023315"/>
    </source>
</evidence>
<gene>
    <name evidence="4" type="ORF">EJP77_12405</name>
</gene>
<name>A0A3S1DWN8_9BACL</name>
<evidence type="ECO:0000313" key="5">
    <source>
        <dbReference type="Proteomes" id="UP000272464"/>
    </source>
</evidence>
<keyword evidence="1 4" id="KW-0808">Transferase</keyword>
<evidence type="ECO:0000259" key="3">
    <source>
        <dbReference type="PROSITE" id="PS51186"/>
    </source>
</evidence>
<dbReference type="Gene3D" id="3.40.630.30">
    <property type="match status" value="1"/>
</dbReference>
<dbReference type="CDD" id="cd04301">
    <property type="entry name" value="NAT_SF"/>
    <property type="match status" value="1"/>
</dbReference>
<dbReference type="EMBL" id="RZNX01000004">
    <property type="protein sequence ID" value="RUT30618.1"/>
    <property type="molecule type" value="Genomic_DNA"/>
</dbReference>
<organism evidence="4 5">
    <name type="scientific">Paenibacillus zeisoli</name>
    <dbReference type="NCBI Taxonomy" id="2496267"/>
    <lineage>
        <taxon>Bacteria</taxon>
        <taxon>Bacillati</taxon>
        <taxon>Bacillota</taxon>
        <taxon>Bacilli</taxon>
        <taxon>Bacillales</taxon>
        <taxon>Paenibacillaceae</taxon>
        <taxon>Paenibacillus</taxon>
    </lineage>
</organism>
<comment type="caution">
    <text evidence="4">The sequence shown here is derived from an EMBL/GenBank/DDBJ whole genome shotgun (WGS) entry which is preliminary data.</text>
</comment>
<accession>A0A3S1DWN8</accession>
<dbReference type="PANTHER" id="PTHR10545:SF29">
    <property type="entry name" value="GH14572P-RELATED"/>
    <property type="match status" value="1"/>
</dbReference>
<dbReference type="GO" id="GO:0008080">
    <property type="term" value="F:N-acetyltransferase activity"/>
    <property type="evidence" value="ECO:0007669"/>
    <property type="project" value="TreeGrafter"/>
</dbReference>
<dbReference type="AlphaFoldDB" id="A0A3S1DWN8"/>
<protein>
    <submittedName>
        <fullName evidence="4">GNAT family N-acetyltransferase</fullName>
    </submittedName>
</protein>
<dbReference type="SUPFAM" id="SSF55729">
    <property type="entry name" value="Acyl-CoA N-acyltransferases (Nat)"/>
    <property type="match status" value="1"/>
</dbReference>
<dbReference type="PROSITE" id="PS51186">
    <property type="entry name" value="GNAT"/>
    <property type="match status" value="1"/>
</dbReference>
<dbReference type="InterPro" id="IPR016181">
    <property type="entry name" value="Acyl_CoA_acyltransferase"/>
</dbReference>
<reference evidence="4 5" key="1">
    <citation type="submission" date="2018-12" db="EMBL/GenBank/DDBJ databases">
        <authorList>
            <person name="Sun L."/>
            <person name="Chen Z."/>
        </authorList>
    </citation>
    <scope>NUCLEOTIDE SEQUENCE [LARGE SCALE GENOMIC DNA]</scope>
    <source>
        <strain evidence="4 5">3-5-3</strain>
    </source>
</reference>
<evidence type="ECO:0000313" key="4">
    <source>
        <dbReference type="EMBL" id="RUT30618.1"/>
    </source>
</evidence>
<keyword evidence="2" id="KW-0012">Acyltransferase</keyword>
<dbReference type="Pfam" id="PF00583">
    <property type="entry name" value="Acetyltransf_1"/>
    <property type="match status" value="1"/>
</dbReference>
<dbReference type="InterPro" id="IPR000182">
    <property type="entry name" value="GNAT_dom"/>
</dbReference>
<dbReference type="PANTHER" id="PTHR10545">
    <property type="entry name" value="DIAMINE N-ACETYLTRANSFERASE"/>
    <property type="match status" value="1"/>
</dbReference>
<dbReference type="RefSeq" id="WP_127199550.1">
    <property type="nucleotide sequence ID" value="NZ_RZNX01000004.1"/>
</dbReference>
<keyword evidence="5" id="KW-1185">Reference proteome</keyword>
<dbReference type="OrthoDB" id="9792929at2"/>
<feature type="domain" description="N-acetyltransferase" evidence="3">
    <location>
        <begin position="5"/>
        <end position="155"/>
    </location>
</feature>
<evidence type="ECO:0000256" key="1">
    <source>
        <dbReference type="ARBA" id="ARBA00022679"/>
    </source>
</evidence>
<dbReference type="InterPro" id="IPR051016">
    <property type="entry name" value="Diverse_Substrate_AcTransf"/>
</dbReference>